<proteinExistence type="inferred from homology"/>
<feature type="domain" description="TonB C-terminal" evidence="12">
    <location>
        <begin position="133"/>
        <end position="223"/>
    </location>
</feature>
<feature type="compositionally biased region" description="Acidic residues" evidence="10">
    <location>
        <begin position="85"/>
        <end position="113"/>
    </location>
</feature>
<comment type="similarity">
    <text evidence="2">Belongs to the TonB family.</text>
</comment>
<protein>
    <recommendedName>
        <fullName evidence="12">TonB C-terminal domain-containing protein</fullName>
    </recommendedName>
</protein>
<reference evidence="13 14" key="1">
    <citation type="submission" date="2017-12" db="EMBL/GenBank/DDBJ databases">
        <title>The draft genome sequence of Brumimicrobium saltpan LHR20.</title>
        <authorList>
            <person name="Do Z.-J."/>
            <person name="Luo H.-R."/>
        </authorList>
    </citation>
    <scope>NUCLEOTIDE SEQUENCE [LARGE SCALE GENOMIC DNA]</scope>
    <source>
        <strain evidence="13 14">LHR20</strain>
    </source>
</reference>
<keyword evidence="6 11" id="KW-0812">Transmembrane</keyword>
<keyword evidence="9 11" id="KW-0472">Membrane</keyword>
<dbReference type="InterPro" id="IPR006260">
    <property type="entry name" value="TonB/TolA_C"/>
</dbReference>
<keyword evidence="4" id="KW-1003">Cell membrane</keyword>
<evidence type="ECO:0000256" key="6">
    <source>
        <dbReference type="ARBA" id="ARBA00022692"/>
    </source>
</evidence>
<evidence type="ECO:0000256" key="8">
    <source>
        <dbReference type="ARBA" id="ARBA00022989"/>
    </source>
</evidence>
<dbReference type="GO" id="GO:0098797">
    <property type="term" value="C:plasma membrane protein complex"/>
    <property type="evidence" value="ECO:0007669"/>
    <property type="project" value="TreeGrafter"/>
</dbReference>
<sequence>MAVKKNPDYDNERMRLPLLFLGFFIVGSLITLSFSYKNEVEIVNDGKDDQEVKDIPEENEVIEEEEEIVENEPPEVEQLETPPEPSEEIELAENKDEDEQQQVETEEIPDEPEAPAPPAEIVEYPDVEAGFPGGTAAMKKFLAENIKYPEIAMELGDAGRVFIEFVVNKDGSIEQVKILRGVSKEIDLEAKRVVRSMPKWKPAESKGEAVRARCRIPINFILQ</sequence>
<evidence type="ECO:0000256" key="5">
    <source>
        <dbReference type="ARBA" id="ARBA00022519"/>
    </source>
</evidence>
<keyword evidence="3" id="KW-0813">Transport</keyword>
<dbReference type="OrthoDB" id="9812355at2"/>
<dbReference type="Gene3D" id="3.30.1150.10">
    <property type="match status" value="1"/>
</dbReference>
<dbReference type="Proteomes" id="UP000236654">
    <property type="component" value="Unassembled WGS sequence"/>
</dbReference>
<evidence type="ECO:0000256" key="9">
    <source>
        <dbReference type="ARBA" id="ARBA00023136"/>
    </source>
</evidence>
<evidence type="ECO:0000313" key="13">
    <source>
        <dbReference type="EMBL" id="PKR81903.1"/>
    </source>
</evidence>
<keyword evidence="14" id="KW-1185">Reference proteome</keyword>
<dbReference type="GO" id="GO:0031992">
    <property type="term" value="F:energy transducer activity"/>
    <property type="evidence" value="ECO:0007669"/>
    <property type="project" value="TreeGrafter"/>
</dbReference>
<comment type="caution">
    <text evidence="13">The sequence shown here is derived from an EMBL/GenBank/DDBJ whole genome shotgun (WGS) entry which is preliminary data.</text>
</comment>
<dbReference type="GO" id="GO:0015031">
    <property type="term" value="P:protein transport"/>
    <property type="evidence" value="ECO:0007669"/>
    <property type="project" value="UniProtKB-KW"/>
</dbReference>
<dbReference type="PROSITE" id="PS52015">
    <property type="entry name" value="TONB_CTD"/>
    <property type="match status" value="1"/>
</dbReference>
<dbReference type="InterPro" id="IPR037682">
    <property type="entry name" value="TonB_C"/>
</dbReference>
<comment type="subcellular location">
    <subcellularLocation>
        <location evidence="1">Cell inner membrane</location>
        <topology evidence="1">Single-pass membrane protein</topology>
        <orientation evidence="1">Periplasmic side</orientation>
    </subcellularLocation>
</comment>
<evidence type="ECO:0000256" key="3">
    <source>
        <dbReference type="ARBA" id="ARBA00022448"/>
    </source>
</evidence>
<feature type="transmembrane region" description="Helical" evidence="11">
    <location>
        <begin position="16"/>
        <end position="36"/>
    </location>
</feature>
<dbReference type="RefSeq" id="WP_101333049.1">
    <property type="nucleotide sequence ID" value="NZ_PJNI01000001.1"/>
</dbReference>
<dbReference type="PANTHER" id="PTHR33446">
    <property type="entry name" value="PROTEIN TONB-RELATED"/>
    <property type="match status" value="1"/>
</dbReference>
<evidence type="ECO:0000256" key="2">
    <source>
        <dbReference type="ARBA" id="ARBA00006555"/>
    </source>
</evidence>
<evidence type="ECO:0000256" key="1">
    <source>
        <dbReference type="ARBA" id="ARBA00004383"/>
    </source>
</evidence>
<organism evidence="13 14">
    <name type="scientific">Brumimicrobium salinarum</name>
    <dbReference type="NCBI Taxonomy" id="2058658"/>
    <lineage>
        <taxon>Bacteria</taxon>
        <taxon>Pseudomonadati</taxon>
        <taxon>Bacteroidota</taxon>
        <taxon>Flavobacteriia</taxon>
        <taxon>Flavobacteriales</taxon>
        <taxon>Crocinitomicaceae</taxon>
        <taxon>Brumimicrobium</taxon>
    </lineage>
</organism>
<dbReference type="SUPFAM" id="SSF74653">
    <property type="entry name" value="TolA/TonB C-terminal domain"/>
    <property type="match status" value="1"/>
</dbReference>
<keyword evidence="8 11" id="KW-1133">Transmembrane helix</keyword>
<feature type="compositionally biased region" description="Acidic residues" evidence="10">
    <location>
        <begin position="57"/>
        <end position="78"/>
    </location>
</feature>
<dbReference type="EMBL" id="PJNI01000001">
    <property type="protein sequence ID" value="PKR81903.1"/>
    <property type="molecule type" value="Genomic_DNA"/>
</dbReference>
<dbReference type="NCBIfam" id="TIGR01352">
    <property type="entry name" value="tonB_Cterm"/>
    <property type="match status" value="1"/>
</dbReference>
<evidence type="ECO:0000256" key="10">
    <source>
        <dbReference type="SAM" id="MobiDB-lite"/>
    </source>
</evidence>
<dbReference type="InterPro" id="IPR051045">
    <property type="entry name" value="TonB-dependent_transducer"/>
</dbReference>
<evidence type="ECO:0000256" key="11">
    <source>
        <dbReference type="SAM" id="Phobius"/>
    </source>
</evidence>
<evidence type="ECO:0000313" key="14">
    <source>
        <dbReference type="Proteomes" id="UP000236654"/>
    </source>
</evidence>
<dbReference type="Pfam" id="PF03544">
    <property type="entry name" value="TonB_C"/>
    <property type="match status" value="1"/>
</dbReference>
<evidence type="ECO:0000259" key="12">
    <source>
        <dbReference type="PROSITE" id="PS52015"/>
    </source>
</evidence>
<name>A0A2I0R5Q3_9FLAO</name>
<gene>
    <name evidence="13" type="ORF">CW751_00780</name>
</gene>
<evidence type="ECO:0000256" key="7">
    <source>
        <dbReference type="ARBA" id="ARBA00022927"/>
    </source>
</evidence>
<accession>A0A2I0R5Q3</accession>
<dbReference type="GO" id="GO:0055085">
    <property type="term" value="P:transmembrane transport"/>
    <property type="evidence" value="ECO:0007669"/>
    <property type="project" value="InterPro"/>
</dbReference>
<dbReference type="PANTHER" id="PTHR33446:SF2">
    <property type="entry name" value="PROTEIN TONB"/>
    <property type="match status" value="1"/>
</dbReference>
<keyword evidence="5" id="KW-0997">Cell inner membrane</keyword>
<evidence type="ECO:0000256" key="4">
    <source>
        <dbReference type="ARBA" id="ARBA00022475"/>
    </source>
</evidence>
<dbReference type="AlphaFoldDB" id="A0A2I0R5Q3"/>
<keyword evidence="7" id="KW-0653">Protein transport</keyword>
<feature type="region of interest" description="Disordered" evidence="10">
    <location>
        <begin position="48"/>
        <end position="118"/>
    </location>
</feature>